<dbReference type="EMBL" id="RHHS01000017">
    <property type="protein sequence ID" value="RNB58727.1"/>
    <property type="molecule type" value="Genomic_DNA"/>
</dbReference>
<dbReference type="InterPro" id="IPR000847">
    <property type="entry name" value="LysR_HTH_N"/>
</dbReference>
<keyword evidence="2" id="KW-0805">Transcription regulation</keyword>
<dbReference type="Pfam" id="PF03466">
    <property type="entry name" value="LysR_substrate"/>
    <property type="match status" value="1"/>
</dbReference>
<dbReference type="PRINTS" id="PR00039">
    <property type="entry name" value="HTHLYSR"/>
</dbReference>
<dbReference type="RefSeq" id="WP_122904301.1">
    <property type="nucleotide sequence ID" value="NZ_CP154342.1"/>
</dbReference>
<evidence type="ECO:0000256" key="3">
    <source>
        <dbReference type="ARBA" id="ARBA00023125"/>
    </source>
</evidence>
<dbReference type="Gene3D" id="1.10.10.10">
    <property type="entry name" value="Winged helix-like DNA-binding domain superfamily/Winged helix DNA-binding domain"/>
    <property type="match status" value="1"/>
</dbReference>
<dbReference type="Pfam" id="PF00126">
    <property type="entry name" value="HTH_1"/>
    <property type="match status" value="1"/>
</dbReference>
<dbReference type="SUPFAM" id="SSF53850">
    <property type="entry name" value="Periplasmic binding protein-like II"/>
    <property type="match status" value="1"/>
</dbReference>
<dbReference type="InterPro" id="IPR005119">
    <property type="entry name" value="LysR_subst-bd"/>
</dbReference>
<evidence type="ECO:0000256" key="4">
    <source>
        <dbReference type="ARBA" id="ARBA00023163"/>
    </source>
</evidence>
<accession>A0A3M8B6X8</accession>
<reference evidence="6 7" key="1">
    <citation type="submission" date="2018-10" db="EMBL/GenBank/DDBJ databases">
        <title>Phylogenomics of Brevibacillus.</title>
        <authorList>
            <person name="Dunlap C."/>
        </authorList>
    </citation>
    <scope>NUCLEOTIDE SEQUENCE [LARGE SCALE GENOMIC DNA]</scope>
    <source>
        <strain evidence="6 7">DSM 100115</strain>
    </source>
</reference>
<dbReference type="GO" id="GO:0000976">
    <property type="term" value="F:transcription cis-regulatory region binding"/>
    <property type="evidence" value="ECO:0007669"/>
    <property type="project" value="TreeGrafter"/>
</dbReference>
<dbReference type="Gene3D" id="3.40.190.290">
    <property type="match status" value="1"/>
</dbReference>
<dbReference type="Proteomes" id="UP000268829">
    <property type="component" value="Unassembled WGS sequence"/>
</dbReference>
<dbReference type="InterPro" id="IPR036388">
    <property type="entry name" value="WH-like_DNA-bd_sf"/>
</dbReference>
<comment type="caution">
    <text evidence="6">The sequence shown here is derived from an EMBL/GenBank/DDBJ whole genome shotgun (WGS) entry which is preliminary data.</text>
</comment>
<feature type="domain" description="HTH lysR-type" evidence="5">
    <location>
        <begin position="1"/>
        <end position="58"/>
    </location>
</feature>
<dbReference type="OrthoDB" id="9785745at2"/>
<gene>
    <name evidence="6" type="ORF">EDM57_08390</name>
</gene>
<dbReference type="PROSITE" id="PS50931">
    <property type="entry name" value="HTH_LYSR"/>
    <property type="match status" value="1"/>
</dbReference>
<evidence type="ECO:0000313" key="7">
    <source>
        <dbReference type="Proteomes" id="UP000268829"/>
    </source>
</evidence>
<keyword evidence="3" id="KW-0238">DNA-binding</keyword>
<dbReference type="PANTHER" id="PTHR30126">
    <property type="entry name" value="HTH-TYPE TRANSCRIPTIONAL REGULATOR"/>
    <property type="match status" value="1"/>
</dbReference>
<evidence type="ECO:0000256" key="2">
    <source>
        <dbReference type="ARBA" id="ARBA00023015"/>
    </source>
</evidence>
<keyword evidence="7" id="KW-1185">Reference proteome</keyword>
<comment type="similarity">
    <text evidence="1">Belongs to the LysR transcriptional regulatory family.</text>
</comment>
<proteinExistence type="inferred from homology"/>
<keyword evidence="4" id="KW-0804">Transcription</keyword>
<evidence type="ECO:0000313" key="6">
    <source>
        <dbReference type="EMBL" id="RNB58727.1"/>
    </source>
</evidence>
<organism evidence="6 7">
    <name type="scientific">Brevibacillus gelatini</name>
    <dbReference type="NCBI Taxonomy" id="1655277"/>
    <lineage>
        <taxon>Bacteria</taxon>
        <taxon>Bacillati</taxon>
        <taxon>Bacillota</taxon>
        <taxon>Bacilli</taxon>
        <taxon>Bacillales</taxon>
        <taxon>Paenibacillaceae</taxon>
        <taxon>Brevibacillus</taxon>
    </lineage>
</organism>
<evidence type="ECO:0000259" key="5">
    <source>
        <dbReference type="PROSITE" id="PS50931"/>
    </source>
</evidence>
<dbReference type="AlphaFoldDB" id="A0A3M8B6X8"/>
<dbReference type="FunFam" id="1.10.10.10:FF:000001">
    <property type="entry name" value="LysR family transcriptional regulator"/>
    <property type="match status" value="1"/>
</dbReference>
<name>A0A3M8B6X8_9BACL</name>
<dbReference type="InterPro" id="IPR036390">
    <property type="entry name" value="WH_DNA-bd_sf"/>
</dbReference>
<evidence type="ECO:0000256" key="1">
    <source>
        <dbReference type="ARBA" id="ARBA00009437"/>
    </source>
</evidence>
<protein>
    <submittedName>
        <fullName evidence="6">LysR family transcriptional regulator</fullName>
    </submittedName>
</protein>
<sequence length="293" mass="33414">MELRTLKTFQVVATHLNQTKAAEILGYTQPTITMHIRNLEQEIGHSLFHRVGKKTYLTPAGKVLKQHADRLLDCVEEMNRALNRLHDPYGTLVIAAPEYYWTHFLTILIHTFVKLHPQVKLKLVSCNSGDVIRMVTSREADVGIIAGQNRNEELEFVSLDAEELLLVIRKDLHQNNDLSAILQKYPLLYKESYHLDGLYDRCMEEIPTPKAVIESGSEEAIKQAIINGTGVGIISGEFISEEIRKEELIPLHRFNQTLDTFLIARKDRSDEITIHAFVELVMEGWGEAVEESM</sequence>
<dbReference type="PANTHER" id="PTHR30126:SF40">
    <property type="entry name" value="HTH-TYPE TRANSCRIPTIONAL REGULATOR GLTR"/>
    <property type="match status" value="1"/>
</dbReference>
<dbReference type="CDD" id="cd05466">
    <property type="entry name" value="PBP2_LTTR_substrate"/>
    <property type="match status" value="1"/>
</dbReference>
<dbReference type="GO" id="GO:0003700">
    <property type="term" value="F:DNA-binding transcription factor activity"/>
    <property type="evidence" value="ECO:0007669"/>
    <property type="project" value="InterPro"/>
</dbReference>
<dbReference type="SUPFAM" id="SSF46785">
    <property type="entry name" value="Winged helix' DNA-binding domain"/>
    <property type="match status" value="1"/>
</dbReference>